<evidence type="ECO:0000256" key="1">
    <source>
        <dbReference type="SAM" id="Phobius"/>
    </source>
</evidence>
<reference evidence="2" key="1">
    <citation type="journal article" date="2013" name="Environ. Microbiol.">
        <title>Microbiota from the distal guts of lean and obese adolescents exhibit partial functional redundancy besides clear differences in community structure.</title>
        <authorList>
            <person name="Ferrer M."/>
            <person name="Ruiz A."/>
            <person name="Lanza F."/>
            <person name="Haange S.B."/>
            <person name="Oberbach A."/>
            <person name="Till H."/>
            <person name="Bargiela R."/>
            <person name="Campoy C."/>
            <person name="Segura M.T."/>
            <person name="Richter M."/>
            <person name="von Bergen M."/>
            <person name="Seifert J."/>
            <person name="Suarez A."/>
        </authorList>
    </citation>
    <scope>NUCLEOTIDE SEQUENCE</scope>
</reference>
<feature type="transmembrane region" description="Helical" evidence="1">
    <location>
        <begin position="56"/>
        <end position="74"/>
    </location>
</feature>
<dbReference type="EMBL" id="AJWZ01000747">
    <property type="protein sequence ID" value="EKC75885.1"/>
    <property type="molecule type" value="Genomic_DNA"/>
</dbReference>
<keyword evidence="1" id="KW-0812">Transmembrane</keyword>
<keyword evidence="1" id="KW-0472">Membrane</keyword>
<keyword evidence="1" id="KW-1133">Transmembrane helix</keyword>
<name>K1UCA5_9ZZZZ</name>
<sequence>MQNFEPTGAAAAMPGSAVPQIKRRLVISACLLIPLFYLGLGAAFGLPLPPFLTGDNAMWCGIVQLVLTVPVCWLNRSYFINGCKSIRAPGPDTLVALSSGAALVYG</sequence>
<comment type="caution">
    <text evidence="2">The sequence shown here is derived from an EMBL/GenBank/DDBJ whole genome shotgun (WGS) entry which is preliminary data.</text>
</comment>
<feature type="transmembrane region" description="Helical" evidence="1">
    <location>
        <begin position="25"/>
        <end position="44"/>
    </location>
</feature>
<organism evidence="2">
    <name type="scientific">human gut metagenome</name>
    <dbReference type="NCBI Taxonomy" id="408170"/>
    <lineage>
        <taxon>unclassified sequences</taxon>
        <taxon>metagenomes</taxon>
        <taxon>organismal metagenomes</taxon>
    </lineage>
</organism>
<feature type="non-terminal residue" evidence="2">
    <location>
        <position position="106"/>
    </location>
</feature>
<gene>
    <name evidence="2" type="ORF">OBE_01133</name>
</gene>
<accession>K1UCA5</accession>
<protein>
    <submittedName>
        <fullName evidence="2">Membrane protein</fullName>
    </submittedName>
</protein>
<proteinExistence type="predicted"/>
<evidence type="ECO:0000313" key="2">
    <source>
        <dbReference type="EMBL" id="EKC75885.1"/>
    </source>
</evidence>
<dbReference type="AlphaFoldDB" id="K1UCA5"/>